<name>A0A1T4VR90_9BACT</name>
<evidence type="ECO:0000256" key="2">
    <source>
        <dbReference type="ARBA" id="ARBA00022840"/>
    </source>
</evidence>
<proteinExistence type="predicted"/>
<evidence type="ECO:0000256" key="4">
    <source>
        <dbReference type="ARBA" id="ARBA00023125"/>
    </source>
</evidence>
<dbReference type="Proteomes" id="UP000189733">
    <property type="component" value="Unassembled WGS sequence"/>
</dbReference>
<protein>
    <submittedName>
        <fullName evidence="7">Transcriptional regulator containing GAF, AAA-type ATPase, and DNA-binding Fis domains</fullName>
    </submittedName>
</protein>
<dbReference type="CDD" id="cd00009">
    <property type="entry name" value="AAA"/>
    <property type="match status" value="1"/>
</dbReference>
<dbReference type="PROSITE" id="PS00676">
    <property type="entry name" value="SIGMA54_INTERACT_2"/>
    <property type="match status" value="1"/>
</dbReference>
<keyword evidence="5" id="KW-0804">Transcription</keyword>
<dbReference type="Gene3D" id="1.10.8.60">
    <property type="match status" value="1"/>
</dbReference>
<dbReference type="InterPro" id="IPR002197">
    <property type="entry name" value="HTH_Fis"/>
</dbReference>
<dbReference type="InterPro" id="IPR009057">
    <property type="entry name" value="Homeodomain-like_sf"/>
</dbReference>
<dbReference type="Pfam" id="PF02954">
    <property type="entry name" value="HTH_8"/>
    <property type="match status" value="1"/>
</dbReference>
<dbReference type="RefSeq" id="WP_159445903.1">
    <property type="nucleotide sequence ID" value="NZ_FUYA01000002.1"/>
</dbReference>
<evidence type="ECO:0000256" key="1">
    <source>
        <dbReference type="ARBA" id="ARBA00022741"/>
    </source>
</evidence>
<dbReference type="SUPFAM" id="SSF46689">
    <property type="entry name" value="Homeodomain-like"/>
    <property type="match status" value="1"/>
</dbReference>
<keyword evidence="8" id="KW-1185">Reference proteome</keyword>
<dbReference type="SUPFAM" id="SSF52540">
    <property type="entry name" value="P-loop containing nucleoside triphosphate hydrolases"/>
    <property type="match status" value="1"/>
</dbReference>
<dbReference type="GO" id="GO:0006355">
    <property type="term" value="P:regulation of DNA-templated transcription"/>
    <property type="evidence" value="ECO:0007669"/>
    <property type="project" value="InterPro"/>
</dbReference>
<dbReference type="FunFam" id="3.40.50.300:FF:000006">
    <property type="entry name" value="DNA-binding transcriptional regulator NtrC"/>
    <property type="match status" value="1"/>
</dbReference>
<dbReference type="InterPro" id="IPR002078">
    <property type="entry name" value="Sigma_54_int"/>
</dbReference>
<evidence type="ECO:0000313" key="8">
    <source>
        <dbReference type="Proteomes" id="UP000189733"/>
    </source>
</evidence>
<gene>
    <name evidence="7" type="ORF">SAMN02745702_00837</name>
</gene>
<reference evidence="7 8" key="1">
    <citation type="submission" date="2017-02" db="EMBL/GenBank/DDBJ databases">
        <authorList>
            <person name="Peterson S.W."/>
        </authorList>
    </citation>
    <scope>NUCLEOTIDE SEQUENCE [LARGE SCALE GENOMIC DNA]</scope>
    <source>
        <strain evidence="7 8">DSM 18034</strain>
    </source>
</reference>
<dbReference type="PANTHER" id="PTHR32071">
    <property type="entry name" value="TRANSCRIPTIONAL REGULATORY PROTEIN"/>
    <property type="match status" value="1"/>
</dbReference>
<dbReference type="GO" id="GO:0005524">
    <property type="term" value="F:ATP binding"/>
    <property type="evidence" value="ECO:0007669"/>
    <property type="project" value="UniProtKB-KW"/>
</dbReference>
<dbReference type="PROSITE" id="PS00688">
    <property type="entry name" value="SIGMA54_INTERACT_3"/>
    <property type="match status" value="1"/>
</dbReference>
<dbReference type="PANTHER" id="PTHR32071:SF117">
    <property type="entry name" value="PTS-DEPENDENT DIHYDROXYACETONE KINASE OPERON REGULATORY PROTEIN-RELATED"/>
    <property type="match status" value="1"/>
</dbReference>
<keyword evidence="4 7" id="KW-0238">DNA-binding</keyword>
<evidence type="ECO:0000256" key="5">
    <source>
        <dbReference type="ARBA" id="ARBA00023163"/>
    </source>
</evidence>
<dbReference type="Pfam" id="PF25601">
    <property type="entry name" value="AAA_lid_14"/>
    <property type="match status" value="1"/>
</dbReference>
<dbReference type="AlphaFoldDB" id="A0A1T4VR90"/>
<organism evidence="7 8">
    <name type="scientific">Desulfobaculum bizertense DSM 18034</name>
    <dbReference type="NCBI Taxonomy" id="1121442"/>
    <lineage>
        <taxon>Bacteria</taxon>
        <taxon>Pseudomonadati</taxon>
        <taxon>Thermodesulfobacteriota</taxon>
        <taxon>Desulfovibrionia</taxon>
        <taxon>Desulfovibrionales</taxon>
        <taxon>Desulfovibrionaceae</taxon>
        <taxon>Desulfobaculum</taxon>
    </lineage>
</organism>
<evidence type="ECO:0000259" key="6">
    <source>
        <dbReference type="PROSITE" id="PS50045"/>
    </source>
</evidence>
<keyword evidence="3" id="KW-0805">Transcription regulation</keyword>
<evidence type="ECO:0000256" key="3">
    <source>
        <dbReference type="ARBA" id="ARBA00023015"/>
    </source>
</evidence>
<dbReference type="Gene3D" id="1.10.10.60">
    <property type="entry name" value="Homeodomain-like"/>
    <property type="match status" value="1"/>
</dbReference>
<keyword evidence="2" id="KW-0067">ATP-binding</keyword>
<dbReference type="EMBL" id="FUYA01000002">
    <property type="protein sequence ID" value="SKA67503.1"/>
    <property type="molecule type" value="Genomic_DNA"/>
</dbReference>
<dbReference type="Gene3D" id="3.40.50.300">
    <property type="entry name" value="P-loop containing nucleotide triphosphate hydrolases"/>
    <property type="match status" value="1"/>
</dbReference>
<dbReference type="STRING" id="1121442.SAMN02745702_00837"/>
<dbReference type="PROSITE" id="PS00675">
    <property type="entry name" value="SIGMA54_INTERACT_1"/>
    <property type="match status" value="1"/>
</dbReference>
<dbReference type="InterPro" id="IPR027417">
    <property type="entry name" value="P-loop_NTPase"/>
</dbReference>
<dbReference type="InterPro" id="IPR025662">
    <property type="entry name" value="Sigma_54_int_dom_ATP-bd_1"/>
</dbReference>
<dbReference type="Pfam" id="PF00158">
    <property type="entry name" value="Sigma54_activat"/>
    <property type="match status" value="1"/>
</dbReference>
<dbReference type="PROSITE" id="PS50045">
    <property type="entry name" value="SIGMA54_INTERACT_4"/>
    <property type="match status" value="1"/>
</dbReference>
<keyword evidence="1" id="KW-0547">Nucleotide-binding</keyword>
<dbReference type="InterPro" id="IPR025943">
    <property type="entry name" value="Sigma_54_int_dom_ATP-bd_2"/>
</dbReference>
<dbReference type="SMART" id="SM00382">
    <property type="entry name" value="AAA"/>
    <property type="match status" value="1"/>
</dbReference>
<dbReference type="InterPro" id="IPR058031">
    <property type="entry name" value="AAA_lid_NorR"/>
</dbReference>
<sequence length="517" mass="57596">MNKLEFFKEATLHISASPDPEVGIGHFFQFLKQSIPLEGMTFHVYDPGLLALRLFRLRFDETALEFDKIIPVEGEAAQKLAKWSYPGNVHRIDRSSEDPVSNTLLKSLSKHVGTGEKSCIVALLDLGSGLWGHCCFFADGANRFSDEHVSLIEMLIPPLSIATRVQIKFDQVLRLKSALAEENQFLYDELKRFSGEEIIGSDSGLKDIMDMTAQLARVNTPVLINGETGVGKELIANAIQSASARHDKAFVKVNCGAIPDSLLDSELFGHEKGAFTGAQSRKIGRFERASGGTIFLDEIGELPLKAQTRLLRVLQNHEIERVGGVKAIPVDIRVIAATHRDLPEMVKRGEFREDLFFRLNVFPLTVPPLRHRKQDIPALTLHFGKKIAASMKLTGGPKLMPGAMESLMAYDWPGNVRELENLVERALILFPQGPLRFDSLFPKAFGHADSVQQESEGLLPLDSVIQQHIQRALRETQGRVSGPHGAAKLLQINPNTLRKRMDKLGISYKLQERKHRA</sequence>
<feature type="domain" description="Sigma-54 factor interaction" evidence="6">
    <location>
        <begin position="198"/>
        <end position="428"/>
    </location>
</feature>
<dbReference type="GO" id="GO:0043565">
    <property type="term" value="F:sequence-specific DNA binding"/>
    <property type="evidence" value="ECO:0007669"/>
    <property type="project" value="InterPro"/>
</dbReference>
<dbReference type="InterPro" id="IPR003593">
    <property type="entry name" value="AAA+_ATPase"/>
</dbReference>
<dbReference type="InterPro" id="IPR025944">
    <property type="entry name" value="Sigma_54_int_dom_CS"/>
</dbReference>
<dbReference type="OrthoDB" id="9763792at2"/>
<accession>A0A1T4VR90</accession>
<evidence type="ECO:0000313" key="7">
    <source>
        <dbReference type="EMBL" id="SKA67503.1"/>
    </source>
</evidence>